<feature type="compositionally biased region" description="Basic and acidic residues" evidence="1">
    <location>
        <begin position="61"/>
        <end position="73"/>
    </location>
</feature>
<dbReference type="AlphaFoldDB" id="A0AAV7WSP3"/>
<dbReference type="EMBL" id="JANPWB010000001">
    <property type="protein sequence ID" value="KAJ1214944.1"/>
    <property type="molecule type" value="Genomic_DNA"/>
</dbReference>
<comment type="caution">
    <text evidence="2">The sequence shown here is derived from an EMBL/GenBank/DDBJ whole genome shotgun (WGS) entry which is preliminary data.</text>
</comment>
<accession>A0AAV7WSP3</accession>
<proteinExistence type="predicted"/>
<protein>
    <submittedName>
        <fullName evidence="2">Uncharacterized protein</fullName>
    </submittedName>
</protein>
<reference evidence="2" key="1">
    <citation type="journal article" date="2022" name="bioRxiv">
        <title>Sequencing and chromosome-scale assembly of the giantPleurodeles waltlgenome.</title>
        <authorList>
            <person name="Brown T."/>
            <person name="Elewa A."/>
            <person name="Iarovenko S."/>
            <person name="Subramanian E."/>
            <person name="Araus A.J."/>
            <person name="Petzold A."/>
            <person name="Susuki M."/>
            <person name="Suzuki K.-i.T."/>
            <person name="Hayashi T."/>
            <person name="Toyoda A."/>
            <person name="Oliveira C."/>
            <person name="Osipova E."/>
            <person name="Leigh N.D."/>
            <person name="Simon A."/>
            <person name="Yun M.H."/>
        </authorList>
    </citation>
    <scope>NUCLEOTIDE SEQUENCE</scope>
    <source>
        <strain evidence="2">20211129_DDA</strain>
        <tissue evidence="2">Liver</tissue>
    </source>
</reference>
<feature type="region of interest" description="Disordered" evidence="1">
    <location>
        <begin position="53"/>
        <end position="73"/>
    </location>
</feature>
<evidence type="ECO:0000313" key="2">
    <source>
        <dbReference type="EMBL" id="KAJ1214944.1"/>
    </source>
</evidence>
<dbReference type="Proteomes" id="UP001066276">
    <property type="component" value="Chromosome 1_1"/>
</dbReference>
<keyword evidence="3" id="KW-1185">Reference proteome</keyword>
<name>A0AAV7WSP3_PLEWA</name>
<organism evidence="2 3">
    <name type="scientific">Pleurodeles waltl</name>
    <name type="common">Iberian ribbed newt</name>
    <dbReference type="NCBI Taxonomy" id="8319"/>
    <lineage>
        <taxon>Eukaryota</taxon>
        <taxon>Metazoa</taxon>
        <taxon>Chordata</taxon>
        <taxon>Craniata</taxon>
        <taxon>Vertebrata</taxon>
        <taxon>Euteleostomi</taxon>
        <taxon>Amphibia</taxon>
        <taxon>Batrachia</taxon>
        <taxon>Caudata</taxon>
        <taxon>Salamandroidea</taxon>
        <taxon>Salamandridae</taxon>
        <taxon>Pleurodelinae</taxon>
        <taxon>Pleurodeles</taxon>
    </lineage>
</organism>
<evidence type="ECO:0000256" key="1">
    <source>
        <dbReference type="SAM" id="MobiDB-lite"/>
    </source>
</evidence>
<gene>
    <name evidence="2" type="ORF">NDU88_002554</name>
</gene>
<evidence type="ECO:0000313" key="3">
    <source>
        <dbReference type="Proteomes" id="UP001066276"/>
    </source>
</evidence>
<sequence>MPPGGPRIYAEPTRAAFCAPTFLSWVPPLPLLHPSGTLLPHIRVQALAPSHSFRASPDSLRPSRSDFLARHSR</sequence>